<evidence type="ECO:0000256" key="1">
    <source>
        <dbReference type="ARBA" id="ARBA00022801"/>
    </source>
</evidence>
<dbReference type="GO" id="GO:0016790">
    <property type="term" value="F:thiolester hydrolase activity"/>
    <property type="evidence" value="ECO:0007669"/>
    <property type="project" value="TreeGrafter"/>
</dbReference>
<dbReference type="PANTHER" id="PTHR11247:SF79">
    <property type="entry name" value="ALPHA_BETA-HYDROLASES SUPERFAMILY PROTEIN"/>
    <property type="match status" value="1"/>
</dbReference>
<proteinExistence type="predicted"/>
<evidence type="ECO:0000313" key="3">
    <source>
        <dbReference type="Proteomes" id="UP001237642"/>
    </source>
</evidence>
<evidence type="ECO:0000313" key="2">
    <source>
        <dbReference type="EMBL" id="KAK1393934.1"/>
    </source>
</evidence>
<name>A0AAD8N295_9APIA</name>
<dbReference type="InterPro" id="IPR029058">
    <property type="entry name" value="AB_hydrolase_fold"/>
</dbReference>
<keyword evidence="1" id="KW-0378">Hydrolase</keyword>
<accession>A0AAD8N295</accession>
<dbReference type="EMBL" id="JAUIZM010000003">
    <property type="protein sequence ID" value="KAK1393934.1"/>
    <property type="molecule type" value="Genomic_DNA"/>
</dbReference>
<reference evidence="2" key="1">
    <citation type="submission" date="2023-02" db="EMBL/GenBank/DDBJ databases">
        <title>Genome of toxic invasive species Heracleum sosnowskyi carries increased number of genes despite the absence of recent whole-genome duplications.</title>
        <authorList>
            <person name="Schelkunov M."/>
            <person name="Shtratnikova V."/>
            <person name="Makarenko M."/>
            <person name="Klepikova A."/>
            <person name="Omelchenko D."/>
            <person name="Novikova G."/>
            <person name="Obukhova E."/>
            <person name="Bogdanov V."/>
            <person name="Penin A."/>
            <person name="Logacheva M."/>
        </authorList>
    </citation>
    <scope>NUCLEOTIDE SEQUENCE</scope>
    <source>
        <strain evidence="2">Hsosn_3</strain>
        <tissue evidence="2">Leaf</tissue>
    </source>
</reference>
<comment type="caution">
    <text evidence="2">The sequence shown here is derived from an EMBL/GenBank/DDBJ whole genome shotgun (WGS) entry which is preliminary data.</text>
</comment>
<gene>
    <name evidence="2" type="ORF">POM88_012990</name>
</gene>
<organism evidence="2 3">
    <name type="scientific">Heracleum sosnowskyi</name>
    <dbReference type="NCBI Taxonomy" id="360622"/>
    <lineage>
        <taxon>Eukaryota</taxon>
        <taxon>Viridiplantae</taxon>
        <taxon>Streptophyta</taxon>
        <taxon>Embryophyta</taxon>
        <taxon>Tracheophyta</taxon>
        <taxon>Spermatophyta</taxon>
        <taxon>Magnoliopsida</taxon>
        <taxon>eudicotyledons</taxon>
        <taxon>Gunneridae</taxon>
        <taxon>Pentapetalae</taxon>
        <taxon>asterids</taxon>
        <taxon>campanulids</taxon>
        <taxon>Apiales</taxon>
        <taxon>Apiaceae</taxon>
        <taxon>Apioideae</taxon>
        <taxon>apioid superclade</taxon>
        <taxon>Tordylieae</taxon>
        <taxon>Tordyliinae</taxon>
        <taxon>Heracleum</taxon>
    </lineage>
</organism>
<protein>
    <submittedName>
        <fullName evidence="2">Palmitoyl-protein thioesterase 1</fullName>
    </submittedName>
</protein>
<dbReference type="SUPFAM" id="SSF53474">
    <property type="entry name" value="alpha/beta-Hydrolases"/>
    <property type="match status" value="1"/>
</dbReference>
<dbReference type="Gene3D" id="3.40.50.1820">
    <property type="entry name" value="alpha/beta hydrolase"/>
    <property type="match status" value="1"/>
</dbReference>
<sequence>MATKILVAIFIIFTSIFTLFPTSTTSLPFVLFHGIADECSSKRLQNFTETLSKWSGAQGSCLEIGNGFLDSFFMPIEKQIEIACKKVKSMKELSEGYNLVAESQGNMIGRGLIQKCDGGPPVKNYIALAGPHAGVASPPLCSETQTCVLEADLIKLGVYTKFVQERLAPAGYIKIPTDIDGYMKGCVFLPKLNNEIAGQQNSLFKKRFSSLQNLVLIKFEQDQTLIPRETSWFGHYEDGSWDTILPVQQTKLYTEDRIGLRTLDKAGKVKFINVTGDHLQISFSDMQKHVFPYLRAN</sequence>
<keyword evidence="3" id="KW-1185">Reference proteome</keyword>
<dbReference type="AlphaFoldDB" id="A0AAD8N295"/>
<dbReference type="PANTHER" id="PTHR11247">
    <property type="entry name" value="PALMITOYL-PROTEIN THIOESTERASE/DOLICHYLDIPHOSPHATASE 1"/>
    <property type="match status" value="1"/>
</dbReference>
<dbReference type="Proteomes" id="UP001237642">
    <property type="component" value="Unassembled WGS sequence"/>
</dbReference>
<reference evidence="2" key="2">
    <citation type="submission" date="2023-05" db="EMBL/GenBank/DDBJ databases">
        <authorList>
            <person name="Schelkunov M.I."/>
        </authorList>
    </citation>
    <scope>NUCLEOTIDE SEQUENCE</scope>
    <source>
        <strain evidence="2">Hsosn_3</strain>
        <tissue evidence="2">Leaf</tissue>
    </source>
</reference>
<dbReference type="Pfam" id="PF02089">
    <property type="entry name" value="Palm_thioest"/>
    <property type="match status" value="1"/>
</dbReference>